<dbReference type="InterPro" id="IPR024705">
    <property type="entry name" value="Ssp411"/>
</dbReference>
<gene>
    <name evidence="3" type="ORF">ACFSBX_04540</name>
</gene>
<dbReference type="Gene3D" id="1.50.10.10">
    <property type="match status" value="1"/>
</dbReference>
<feature type="region of interest" description="Disordered" evidence="1">
    <location>
        <begin position="273"/>
        <end position="305"/>
    </location>
</feature>
<dbReference type="AlphaFoldDB" id="A0ABD6CM71"/>
<comment type="caution">
    <text evidence="3">The sequence shown here is derived from an EMBL/GenBank/DDBJ whole genome shotgun (WGS) entry which is preliminary data.</text>
</comment>
<dbReference type="InterPro" id="IPR004879">
    <property type="entry name" value="Ssp411-like_TRX"/>
</dbReference>
<accession>A0ABD6CM71</accession>
<dbReference type="EMBL" id="JBHUDK010000003">
    <property type="protein sequence ID" value="MFD1598222.1"/>
    <property type="molecule type" value="Genomic_DNA"/>
</dbReference>
<proteinExistence type="predicted"/>
<sequence>MTDDRTHVEWREWGPAPFEEARAADRPVLLALTATWCDSCHEMDAETYAEPRIAANVNDGFVPVRVDVDRRPRVRERYNMGGFPSTVFCTPSGKVITGATYLGLDGMRQVLDSVRDVWRDRGEEAGRIPRALSGDPTPGGAVDERIESHLAGQLDEKWDPRFAGWGTDAKFPLPRTVEFALKRAREQAIETLGVIGESLYDDESGGFYRYAEGRDWTDPHTEKVLDANAALVRAFAHGYLYTGDDDLLDPALGARDFLIDRLWNGTAFGGSVAPATDDAGESIDSEGPSGIDSEGSQGVETSADFGPRRDLTAYAGANALTADAFLTLASYTDDETAREYATRVLDELNAAFVADDGTVAHFETASRGEGGTAAGSSPDDDPATAPELLLEDHARVVAAFARARQVLGPDALASGRDPLDVARDVADRAIDALQEPDGAFRDGPETGVGLLDEPLRPLDGGVEMAEALLDLGALVGEVEEESGAAEASQRYGDAAHAGIAAFAGAWDRIGVQVAGYGSVAARLTRPDLVVAVGGSAGCDLHRAALRVADHEAVVIPRSPAVSAGVATVRRGERTREATTPEELMNAVSALTRGE</sequence>
<dbReference type="Proteomes" id="UP001597085">
    <property type="component" value="Unassembled WGS sequence"/>
</dbReference>
<evidence type="ECO:0000259" key="2">
    <source>
        <dbReference type="PROSITE" id="PS51352"/>
    </source>
</evidence>
<feature type="region of interest" description="Disordered" evidence="1">
    <location>
        <begin position="364"/>
        <end position="383"/>
    </location>
</feature>
<name>A0ABD6CM71_9EURY</name>
<dbReference type="PANTHER" id="PTHR42899">
    <property type="entry name" value="SPERMATOGENESIS-ASSOCIATED PROTEIN 20"/>
    <property type="match status" value="1"/>
</dbReference>
<reference evidence="3 4" key="1">
    <citation type="journal article" date="2019" name="Int. J. Syst. Evol. Microbiol.">
        <title>The Global Catalogue of Microorganisms (GCM) 10K type strain sequencing project: providing services to taxonomists for standard genome sequencing and annotation.</title>
        <authorList>
            <consortium name="The Broad Institute Genomics Platform"/>
            <consortium name="The Broad Institute Genome Sequencing Center for Infectious Disease"/>
            <person name="Wu L."/>
            <person name="Ma J."/>
        </authorList>
    </citation>
    <scope>NUCLEOTIDE SEQUENCE [LARGE SCALE GENOMIC DNA]</scope>
    <source>
        <strain evidence="3 4">CGMCC 1.12121</strain>
    </source>
</reference>
<dbReference type="PROSITE" id="PS51352">
    <property type="entry name" value="THIOREDOXIN_2"/>
    <property type="match status" value="1"/>
</dbReference>
<organism evidence="3 4">
    <name type="scientific">Halobellus rarus</name>
    <dbReference type="NCBI Taxonomy" id="1126237"/>
    <lineage>
        <taxon>Archaea</taxon>
        <taxon>Methanobacteriati</taxon>
        <taxon>Methanobacteriota</taxon>
        <taxon>Stenosarchaea group</taxon>
        <taxon>Halobacteria</taxon>
        <taxon>Halobacteriales</taxon>
        <taxon>Haloferacaceae</taxon>
        <taxon>Halobellus</taxon>
    </lineage>
</organism>
<protein>
    <submittedName>
        <fullName evidence="3">DUF255 domain-containing protein</fullName>
    </submittedName>
</protein>
<dbReference type="InterPro" id="IPR013766">
    <property type="entry name" value="Thioredoxin_domain"/>
</dbReference>
<dbReference type="RefSeq" id="WP_256420223.1">
    <property type="nucleotide sequence ID" value="NZ_JANHDI010000001.1"/>
</dbReference>
<keyword evidence="4" id="KW-1185">Reference proteome</keyword>
<dbReference type="InterPro" id="IPR008928">
    <property type="entry name" value="6-hairpin_glycosidase_sf"/>
</dbReference>
<dbReference type="Pfam" id="PF03190">
    <property type="entry name" value="Thioredox_DsbH"/>
    <property type="match status" value="1"/>
</dbReference>
<dbReference type="SUPFAM" id="SSF48208">
    <property type="entry name" value="Six-hairpin glycosidases"/>
    <property type="match status" value="1"/>
</dbReference>
<dbReference type="PIRSF" id="PIRSF006402">
    <property type="entry name" value="UCP006402_thioredoxin"/>
    <property type="match status" value="1"/>
</dbReference>
<evidence type="ECO:0000313" key="3">
    <source>
        <dbReference type="EMBL" id="MFD1598222.1"/>
    </source>
</evidence>
<dbReference type="SUPFAM" id="SSF52833">
    <property type="entry name" value="Thioredoxin-like"/>
    <property type="match status" value="1"/>
</dbReference>
<dbReference type="InterPro" id="IPR036249">
    <property type="entry name" value="Thioredoxin-like_sf"/>
</dbReference>
<feature type="domain" description="Thioredoxin" evidence="2">
    <location>
        <begin position="1"/>
        <end position="151"/>
    </location>
</feature>
<dbReference type="PANTHER" id="PTHR42899:SF1">
    <property type="entry name" value="SPERMATOGENESIS-ASSOCIATED PROTEIN 20"/>
    <property type="match status" value="1"/>
</dbReference>
<evidence type="ECO:0000256" key="1">
    <source>
        <dbReference type="SAM" id="MobiDB-lite"/>
    </source>
</evidence>
<dbReference type="Gene3D" id="3.40.30.10">
    <property type="entry name" value="Glutaredoxin"/>
    <property type="match status" value="1"/>
</dbReference>
<dbReference type="InterPro" id="IPR012341">
    <property type="entry name" value="6hp_glycosidase-like_sf"/>
</dbReference>
<evidence type="ECO:0000313" key="4">
    <source>
        <dbReference type="Proteomes" id="UP001597085"/>
    </source>
</evidence>